<dbReference type="SMART" id="SM00515">
    <property type="entry name" value="eIF5C"/>
    <property type="match status" value="1"/>
</dbReference>
<dbReference type="Pfam" id="PF25084">
    <property type="entry name" value="LbH_EIF2B"/>
    <property type="match status" value="1"/>
</dbReference>
<evidence type="ECO:0000256" key="5">
    <source>
        <dbReference type="ARBA" id="ARBA00022917"/>
    </source>
</evidence>
<evidence type="ECO:0000256" key="8">
    <source>
        <dbReference type="ARBA" id="ARBA00046432"/>
    </source>
</evidence>
<dbReference type="InterPro" id="IPR029044">
    <property type="entry name" value="Nucleotide-diphossugar_trans"/>
</dbReference>
<proteinExistence type="inferred from homology"/>
<evidence type="ECO:0000256" key="9">
    <source>
        <dbReference type="SAM" id="MobiDB-lite"/>
    </source>
</evidence>
<dbReference type="Pfam" id="PF00483">
    <property type="entry name" value="NTP_transferase"/>
    <property type="match status" value="1"/>
</dbReference>
<dbReference type="InterPro" id="IPR044123">
    <property type="entry name" value="W2_eIF2B_epsilon"/>
</dbReference>
<dbReference type="GO" id="GO:0005085">
    <property type="term" value="F:guanyl-nucleotide exchange factor activity"/>
    <property type="evidence" value="ECO:0007669"/>
    <property type="project" value="InterPro"/>
</dbReference>
<evidence type="ECO:0000256" key="4">
    <source>
        <dbReference type="ARBA" id="ARBA00022540"/>
    </source>
</evidence>
<comment type="caution">
    <text evidence="11">The sequence shown here is derived from an EMBL/GenBank/DDBJ whole genome shotgun (WGS) entry which is preliminary data.</text>
</comment>
<dbReference type="InterPro" id="IPR005835">
    <property type="entry name" value="NTP_transferase_dom"/>
</dbReference>
<dbReference type="InterPro" id="IPR035543">
    <property type="entry name" value="eIF-2B_epsilon_N"/>
</dbReference>
<dbReference type="SUPFAM" id="SSF51161">
    <property type="entry name" value="Trimeric LpxA-like enzymes"/>
    <property type="match status" value="1"/>
</dbReference>
<evidence type="ECO:0000256" key="3">
    <source>
        <dbReference type="ARBA" id="ARBA00022490"/>
    </source>
</evidence>
<keyword evidence="4" id="KW-0396">Initiation factor</keyword>
<organism evidence="11 12">
    <name type="scientific">Diversispora epigaea</name>
    <dbReference type="NCBI Taxonomy" id="1348612"/>
    <lineage>
        <taxon>Eukaryota</taxon>
        <taxon>Fungi</taxon>
        <taxon>Fungi incertae sedis</taxon>
        <taxon>Mucoromycota</taxon>
        <taxon>Glomeromycotina</taxon>
        <taxon>Glomeromycetes</taxon>
        <taxon>Diversisporales</taxon>
        <taxon>Diversisporaceae</taxon>
        <taxon>Diversispora</taxon>
    </lineage>
</organism>
<dbReference type="Gene3D" id="2.160.10.10">
    <property type="entry name" value="Hexapeptide repeat proteins"/>
    <property type="match status" value="1"/>
</dbReference>
<dbReference type="InterPro" id="IPR011004">
    <property type="entry name" value="Trimer_LpxA-like_sf"/>
</dbReference>
<evidence type="ECO:0000256" key="7">
    <source>
        <dbReference type="ARBA" id="ARBA00044345"/>
    </source>
</evidence>
<dbReference type="AlphaFoldDB" id="A0A397JRU8"/>
<evidence type="ECO:0000313" key="12">
    <source>
        <dbReference type="Proteomes" id="UP000266861"/>
    </source>
</evidence>
<evidence type="ECO:0000256" key="6">
    <source>
        <dbReference type="ARBA" id="ARBA00044144"/>
    </source>
</evidence>
<dbReference type="InterPro" id="IPR056764">
    <property type="entry name" value="LbH_EIF2B3/5"/>
</dbReference>
<dbReference type="STRING" id="1348612.A0A397JRU8"/>
<dbReference type="PANTHER" id="PTHR45887:SF1">
    <property type="entry name" value="TRANSLATION INITIATION FACTOR EIF-2B SUBUNIT EPSILON"/>
    <property type="match status" value="1"/>
</dbReference>
<dbReference type="CDD" id="cd11558">
    <property type="entry name" value="W2_eIF2B_epsilon"/>
    <property type="match status" value="1"/>
</dbReference>
<protein>
    <recommendedName>
        <fullName evidence="6">Translation initiation factor eIF2B subunit epsilon</fullName>
    </recommendedName>
    <alternativeName>
        <fullName evidence="7">eIF2B GDP-GTP exchange factor subunit epsilon</fullName>
    </alternativeName>
</protein>
<dbReference type="EMBL" id="PQFF01000006">
    <property type="protein sequence ID" value="RHZ90112.1"/>
    <property type="molecule type" value="Genomic_DNA"/>
</dbReference>
<dbReference type="InterPro" id="IPR051956">
    <property type="entry name" value="eIF2B_epsilon"/>
</dbReference>
<accession>A0A397JRU8</accession>
<evidence type="ECO:0000313" key="11">
    <source>
        <dbReference type="EMBL" id="RHZ90112.1"/>
    </source>
</evidence>
<dbReference type="OrthoDB" id="424572at2759"/>
<dbReference type="CDD" id="cd04197">
    <property type="entry name" value="eIF-2B_epsilon_N"/>
    <property type="match status" value="1"/>
</dbReference>
<evidence type="ECO:0000256" key="1">
    <source>
        <dbReference type="ARBA" id="ARBA00004514"/>
    </source>
</evidence>
<gene>
    <name evidence="11" type="ORF">Glove_8g20</name>
</gene>
<evidence type="ECO:0000259" key="10">
    <source>
        <dbReference type="PROSITE" id="PS51363"/>
    </source>
</evidence>
<keyword evidence="3" id="KW-0963">Cytoplasm</keyword>
<dbReference type="GO" id="GO:0003743">
    <property type="term" value="F:translation initiation factor activity"/>
    <property type="evidence" value="ECO:0007669"/>
    <property type="project" value="UniProtKB-KW"/>
</dbReference>
<feature type="compositionally biased region" description="Acidic residues" evidence="9">
    <location>
        <begin position="452"/>
        <end position="463"/>
    </location>
</feature>
<dbReference type="SUPFAM" id="SSF48371">
    <property type="entry name" value="ARM repeat"/>
    <property type="match status" value="1"/>
</dbReference>
<dbReference type="GO" id="GO:0005851">
    <property type="term" value="C:eukaryotic translation initiation factor 2B complex"/>
    <property type="evidence" value="ECO:0007669"/>
    <property type="project" value="TreeGrafter"/>
</dbReference>
<sequence length="710" mass="80847">MGPPKSSGKNIEAENVLQAVVLADSFNERFRPITLDKPRCLLPLCNTPLLEYTFEFLAVAGVQEVYLFCREHSEKIKKYVNESKWNRSYSPIKIITIVTPEARSVGDALRELDAKQLINSDFILISGDVVSNIHLEKVIEAHRMRKANDKNAIMTMVVKEASPFHRTRALGESSIFVLDVKTNECVHYESVETYPRKRRMVMDMEIFNKHTDIQIRNDLIDCQIDICSVEVPALFTENFDYQDMRKDFVYGILTSDLLGKTIYCHVVKDAYAARVRSLQTYDAISKDILSRWTYPIVPDSNLQEGDSYEYMRGQIYKEKNVELSRSCSLGEKVLIGAGTKIADHVNITNSVIGRGVNIGPNVEINDAYIWDDVTINANCSISRSILANKVILEENVIVNKGCLIGYDVVIGPNVTLKAHTKISKHKQKYIAFEEKDKEYEIEDEREERGEGKEDDDGKDDNNEELNKNGYVINLVGKIGKGYLWVDEISDDEDEAINLKNVQVASLAYNVSNISLSESSASIISDQSSYEESDSDESTAQEIFQKEVVQTLERAFSDGHTVEIALLELNTLRLASNTNFHDLRVVVIPTVINRIDIKKGMIGTKEILTRWGPLIAKLIFSNHDQIDTIKILQEYYTENQSQLKVFAQICRILYEMDIIEEEALIEWYYSTSTISAELPSTKNNIHMQIKPFITWLEEAEEDDDDDENKNV</sequence>
<comment type="subunit">
    <text evidence="8">Component of the translation initiation factor 2B (eIF2B) complex which is a heterodecamer of two sets of five different subunits: alpha, beta, gamma, delta and epsilon. Subunits alpha, beta and delta comprise a regulatory subcomplex and subunits epsilon and gamma comprise a catalytic subcomplex. Within the complex, the hexameric regulatory complex resides at the center, with the two heterodimeric catalytic subcomplexes bound on opposite sides.</text>
</comment>
<dbReference type="PROSITE" id="PS51363">
    <property type="entry name" value="W2"/>
    <property type="match status" value="1"/>
</dbReference>
<dbReference type="GO" id="GO:0031369">
    <property type="term" value="F:translation initiation factor binding"/>
    <property type="evidence" value="ECO:0007669"/>
    <property type="project" value="InterPro"/>
</dbReference>
<dbReference type="SUPFAM" id="SSF53448">
    <property type="entry name" value="Nucleotide-diphospho-sugar transferases"/>
    <property type="match status" value="1"/>
</dbReference>
<dbReference type="PANTHER" id="PTHR45887">
    <property type="entry name" value="TRANSLATION INITIATION FACTOR EIF-2B SUBUNIT EPSILON"/>
    <property type="match status" value="1"/>
</dbReference>
<keyword evidence="12" id="KW-1185">Reference proteome</keyword>
<dbReference type="Gene3D" id="3.90.550.10">
    <property type="entry name" value="Spore Coat Polysaccharide Biosynthesis Protein SpsA, Chain A"/>
    <property type="match status" value="1"/>
</dbReference>
<dbReference type="FunFam" id="3.90.550.10:FF:000066">
    <property type="entry name" value="Translation initiation factor eIF-2B subunit epsilon"/>
    <property type="match status" value="1"/>
</dbReference>
<keyword evidence="5" id="KW-0648">Protein biosynthesis</keyword>
<dbReference type="InterPro" id="IPR016024">
    <property type="entry name" value="ARM-type_fold"/>
</dbReference>
<dbReference type="GO" id="GO:0005829">
    <property type="term" value="C:cytosol"/>
    <property type="evidence" value="ECO:0007669"/>
    <property type="project" value="UniProtKB-SubCell"/>
</dbReference>
<comment type="subcellular location">
    <subcellularLocation>
        <location evidence="1">Cytoplasm</location>
        <location evidence="1">Cytosol</location>
    </subcellularLocation>
</comment>
<dbReference type="InterPro" id="IPR003307">
    <property type="entry name" value="W2_domain"/>
</dbReference>
<reference evidence="11 12" key="1">
    <citation type="submission" date="2018-08" db="EMBL/GenBank/DDBJ databases">
        <title>Genome and evolution of the arbuscular mycorrhizal fungus Diversispora epigaea (formerly Glomus versiforme) and its bacterial endosymbionts.</title>
        <authorList>
            <person name="Sun X."/>
            <person name="Fei Z."/>
            <person name="Harrison M."/>
        </authorList>
    </citation>
    <scope>NUCLEOTIDE SEQUENCE [LARGE SCALE GENOMIC DNA]</scope>
    <source>
        <strain evidence="11 12">IT104</strain>
    </source>
</reference>
<feature type="region of interest" description="Disordered" evidence="9">
    <location>
        <begin position="439"/>
        <end position="464"/>
    </location>
</feature>
<comment type="similarity">
    <text evidence="2">Belongs to the eIF-2B gamma/epsilon subunits family.</text>
</comment>
<dbReference type="Proteomes" id="UP000266861">
    <property type="component" value="Unassembled WGS sequence"/>
</dbReference>
<feature type="domain" description="W2" evidence="10">
    <location>
        <begin position="533"/>
        <end position="705"/>
    </location>
</feature>
<name>A0A397JRU8_9GLOM</name>
<dbReference type="Gene3D" id="1.25.40.180">
    <property type="match status" value="1"/>
</dbReference>
<evidence type="ECO:0000256" key="2">
    <source>
        <dbReference type="ARBA" id="ARBA00007878"/>
    </source>
</evidence>
<dbReference type="Pfam" id="PF02020">
    <property type="entry name" value="W2"/>
    <property type="match status" value="1"/>
</dbReference>